<evidence type="ECO:0000259" key="4">
    <source>
        <dbReference type="PROSITE" id="PS51077"/>
    </source>
</evidence>
<feature type="domain" description="HTH iclR-type" evidence="4">
    <location>
        <begin position="14"/>
        <end position="77"/>
    </location>
</feature>
<protein>
    <submittedName>
        <fullName evidence="6">IclR family transcriptional regulator</fullName>
    </submittedName>
</protein>
<dbReference type="InterPro" id="IPR005471">
    <property type="entry name" value="Tscrpt_reg_IclR_N"/>
</dbReference>
<dbReference type="Gene3D" id="1.10.10.10">
    <property type="entry name" value="Winged helix-like DNA-binding domain superfamily/Winged helix DNA-binding domain"/>
    <property type="match status" value="1"/>
</dbReference>
<dbReference type="PANTHER" id="PTHR30136">
    <property type="entry name" value="HELIX-TURN-HELIX TRANSCRIPTIONAL REGULATOR, ICLR FAMILY"/>
    <property type="match status" value="1"/>
</dbReference>
<dbReference type="GO" id="GO:0003677">
    <property type="term" value="F:DNA binding"/>
    <property type="evidence" value="ECO:0007669"/>
    <property type="project" value="UniProtKB-KW"/>
</dbReference>
<keyword evidence="1" id="KW-0805">Transcription regulation</keyword>
<evidence type="ECO:0000259" key="5">
    <source>
        <dbReference type="PROSITE" id="PS51078"/>
    </source>
</evidence>
<dbReference type="SUPFAM" id="SSF46785">
    <property type="entry name" value="Winged helix' DNA-binding domain"/>
    <property type="match status" value="1"/>
</dbReference>
<name>A0A974NPA8_PERPY</name>
<accession>A0A974NPA8</accession>
<dbReference type="Proteomes" id="UP000595254">
    <property type="component" value="Chromosome"/>
</dbReference>
<dbReference type="InterPro" id="IPR036390">
    <property type="entry name" value="WH_DNA-bd_sf"/>
</dbReference>
<evidence type="ECO:0000313" key="6">
    <source>
        <dbReference type="EMBL" id="QQT01443.1"/>
    </source>
</evidence>
<dbReference type="PROSITE" id="PS51077">
    <property type="entry name" value="HTH_ICLR"/>
    <property type="match status" value="1"/>
</dbReference>
<dbReference type="InterPro" id="IPR014757">
    <property type="entry name" value="Tscrpt_reg_IclR_C"/>
</dbReference>
<keyword evidence="3" id="KW-0804">Transcription</keyword>
<dbReference type="KEGG" id="ppsr:I6J18_06135"/>
<sequence length="259" mass="29462">MMGEKKQEKRKYSVPAVENAFAILRLLSRKRFKESTLTEIANALSLSPATCFRILQYLEESAIVRYEKDKKRYTLGPYLVVLGERAKEHLDYLSIVKPYLESLTKETGLTSVLVNRVGKEKLTFVLKVEGEDYGVHVSIGRHFSIIDGSYGMCFLAYMDKEERDGYLKREIGVKSSNQQDNELFEEDFEKVRNDGYYITYGEFIKGIFGIAAPIFNGANQVEMAIALVGSIAQFEKAELLEKGIVTKNVAHEITRKITI</sequence>
<reference evidence="6 7" key="1">
    <citation type="submission" date="2021-01" db="EMBL/GenBank/DDBJ databases">
        <title>FDA dAtabase for Regulatory Grade micrObial Sequences (FDA-ARGOS): Supporting development and validation of Infectious Disease Dx tests.</title>
        <authorList>
            <person name="Nelson B."/>
            <person name="Plummer A."/>
            <person name="Tallon L."/>
            <person name="Sadzewicz L."/>
            <person name="Zhao X."/>
            <person name="Boylan J."/>
            <person name="Ott S."/>
            <person name="Bowen H."/>
            <person name="Vavikolanu K."/>
            <person name="Mehta A."/>
            <person name="Aluvathingal J."/>
            <person name="Nadendla S."/>
            <person name="Myers T."/>
            <person name="Yan Y."/>
            <person name="Sichtig H."/>
        </authorList>
    </citation>
    <scope>NUCLEOTIDE SEQUENCE [LARGE SCALE GENOMIC DNA]</scope>
    <source>
        <strain evidence="6 7">FDAARGOS_1161</strain>
    </source>
</reference>
<proteinExistence type="predicted"/>
<dbReference type="Pfam" id="PF01614">
    <property type="entry name" value="IclR_C"/>
    <property type="match status" value="1"/>
</dbReference>
<keyword evidence="2" id="KW-0238">DNA-binding</keyword>
<dbReference type="InterPro" id="IPR029016">
    <property type="entry name" value="GAF-like_dom_sf"/>
</dbReference>
<dbReference type="Pfam" id="PF09339">
    <property type="entry name" value="HTH_IclR"/>
    <property type="match status" value="1"/>
</dbReference>
<organism evidence="6 7">
    <name type="scientific">Peribacillus psychrosaccharolyticus</name>
    <name type="common">Bacillus psychrosaccharolyticus</name>
    <dbReference type="NCBI Taxonomy" id="1407"/>
    <lineage>
        <taxon>Bacteria</taxon>
        <taxon>Bacillati</taxon>
        <taxon>Bacillota</taxon>
        <taxon>Bacilli</taxon>
        <taxon>Bacillales</taxon>
        <taxon>Bacillaceae</taxon>
        <taxon>Peribacillus</taxon>
    </lineage>
</organism>
<dbReference type="InterPro" id="IPR050707">
    <property type="entry name" value="HTH_MetabolicPath_Reg"/>
</dbReference>
<dbReference type="InterPro" id="IPR011991">
    <property type="entry name" value="ArsR-like_HTH"/>
</dbReference>
<dbReference type="Gene3D" id="3.30.450.40">
    <property type="match status" value="1"/>
</dbReference>
<dbReference type="PROSITE" id="PS51078">
    <property type="entry name" value="ICLR_ED"/>
    <property type="match status" value="1"/>
</dbReference>
<evidence type="ECO:0000256" key="3">
    <source>
        <dbReference type="ARBA" id="ARBA00023163"/>
    </source>
</evidence>
<keyword evidence="7" id="KW-1185">Reference proteome</keyword>
<evidence type="ECO:0000256" key="2">
    <source>
        <dbReference type="ARBA" id="ARBA00023125"/>
    </source>
</evidence>
<gene>
    <name evidence="6" type="ORF">I6J18_06135</name>
</gene>
<dbReference type="AlphaFoldDB" id="A0A974NPA8"/>
<dbReference type="PANTHER" id="PTHR30136:SF35">
    <property type="entry name" value="HTH-TYPE TRANSCRIPTIONAL REGULATOR RV1719"/>
    <property type="match status" value="1"/>
</dbReference>
<dbReference type="GO" id="GO:0045892">
    <property type="term" value="P:negative regulation of DNA-templated transcription"/>
    <property type="evidence" value="ECO:0007669"/>
    <property type="project" value="TreeGrafter"/>
</dbReference>
<evidence type="ECO:0000313" key="7">
    <source>
        <dbReference type="Proteomes" id="UP000595254"/>
    </source>
</evidence>
<evidence type="ECO:0000256" key="1">
    <source>
        <dbReference type="ARBA" id="ARBA00023015"/>
    </source>
</evidence>
<dbReference type="CDD" id="cd00090">
    <property type="entry name" value="HTH_ARSR"/>
    <property type="match status" value="1"/>
</dbReference>
<dbReference type="RefSeq" id="WP_040373338.1">
    <property type="nucleotide sequence ID" value="NZ_CP068053.1"/>
</dbReference>
<dbReference type="SUPFAM" id="SSF55781">
    <property type="entry name" value="GAF domain-like"/>
    <property type="match status" value="1"/>
</dbReference>
<dbReference type="EMBL" id="CP068053">
    <property type="protein sequence ID" value="QQT01443.1"/>
    <property type="molecule type" value="Genomic_DNA"/>
</dbReference>
<dbReference type="InterPro" id="IPR036388">
    <property type="entry name" value="WH-like_DNA-bd_sf"/>
</dbReference>
<feature type="domain" description="IclR-ED" evidence="5">
    <location>
        <begin position="78"/>
        <end position="259"/>
    </location>
</feature>
<dbReference type="SMART" id="SM00346">
    <property type="entry name" value="HTH_ICLR"/>
    <property type="match status" value="1"/>
</dbReference>
<dbReference type="GO" id="GO:0003700">
    <property type="term" value="F:DNA-binding transcription factor activity"/>
    <property type="evidence" value="ECO:0007669"/>
    <property type="project" value="TreeGrafter"/>
</dbReference>